<feature type="compositionally biased region" description="Basic and acidic residues" evidence="4">
    <location>
        <begin position="271"/>
        <end position="295"/>
    </location>
</feature>
<feature type="compositionally biased region" description="Polar residues" evidence="4">
    <location>
        <begin position="41"/>
        <end position="60"/>
    </location>
</feature>
<reference evidence="6 7" key="1">
    <citation type="submission" date="2018-12" db="EMBL/GenBank/DDBJ databases">
        <title>Venturia inaequalis Genome Resource.</title>
        <authorList>
            <person name="Lichtner F.J."/>
        </authorList>
    </citation>
    <scope>NUCLEOTIDE SEQUENCE [LARGE SCALE GENOMIC DNA]</scope>
    <source>
        <strain evidence="6 7">120213</strain>
        <strain evidence="5">Bline_iso_100314</strain>
    </source>
</reference>
<dbReference type="EMBL" id="WNWQ01000307">
    <property type="protein sequence ID" value="KAE9970984.1"/>
    <property type="molecule type" value="Genomic_DNA"/>
</dbReference>
<feature type="compositionally biased region" description="Basic and acidic residues" evidence="4">
    <location>
        <begin position="1160"/>
        <end position="1209"/>
    </location>
</feature>
<keyword evidence="2" id="KW-0963">Cytoplasm</keyword>
<feature type="compositionally biased region" description="Basic and acidic residues" evidence="4">
    <location>
        <begin position="253"/>
        <end position="264"/>
    </location>
</feature>
<evidence type="ECO:0000256" key="1">
    <source>
        <dbReference type="ARBA" id="ARBA00004496"/>
    </source>
</evidence>
<dbReference type="EMBL" id="WNWS01000144">
    <property type="protein sequence ID" value="KAE9977956.1"/>
    <property type="molecule type" value="Genomic_DNA"/>
</dbReference>
<comment type="caution">
    <text evidence="6">The sequence shown here is derived from an EMBL/GenBank/DDBJ whole genome shotgun (WGS) entry which is preliminary data.</text>
</comment>
<gene>
    <name evidence="5" type="ORF">BLS_004660</name>
    <name evidence="6" type="ORF">EG328_001749</name>
</gene>
<feature type="region of interest" description="Disordered" evidence="4">
    <location>
        <begin position="983"/>
        <end position="1063"/>
    </location>
</feature>
<dbReference type="PANTHER" id="PTHR45690:SF19">
    <property type="entry name" value="NACHT, LRR AND PYD DOMAINS-CONTAINING PROTEIN 3"/>
    <property type="match status" value="1"/>
</dbReference>
<name>A0A8H3UWN8_VENIN</name>
<evidence type="ECO:0000313" key="5">
    <source>
        <dbReference type="EMBL" id="KAE9970984.1"/>
    </source>
</evidence>
<feature type="compositionally biased region" description="Polar residues" evidence="4">
    <location>
        <begin position="906"/>
        <end position="916"/>
    </location>
</feature>
<feature type="region of interest" description="Disordered" evidence="4">
    <location>
        <begin position="1159"/>
        <end position="1209"/>
    </location>
</feature>
<dbReference type="InterPro" id="IPR050637">
    <property type="entry name" value="NLRP_innate_immun_reg"/>
</dbReference>
<feature type="compositionally biased region" description="Polar residues" evidence="4">
    <location>
        <begin position="1103"/>
        <end position="1118"/>
    </location>
</feature>
<dbReference type="Proteomes" id="UP000447873">
    <property type="component" value="Unassembled WGS sequence"/>
</dbReference>
<dbReference type="AlphaFoldDB" id="A0A8H3UWN8"/>
<feature type="compositionally biased region" description="Polar residues" evidence="4">
    <location>
        <begin position="136"/>
        <end position="146"/>
    </location>
</feature>
<organism evidence="6 7">
    <name type="scientific">Venturia inaequalis</name>
    <name type="common">Apple scab fungus</name>
    <dbReference type="NCBI Taxonomy" id="5025"/>
    <lineage>
        <taxon>Eukaryota</taxon>
        <taxon>Fungi</taxon>
        <taxon>Dikarya</taxon>
        <taxon>Ascomycota</taxon>
        <taxon>Pezizomycotina</taxon>
        <taxon>Dothideomycetes</taxon>
        <taxon>Pleosporomycetidae</taxon>
        <taxon>Venturiales</taxon>
        <taxon>Venturiaceae</taxon>
        <taxon>Venturia</taxon>
    </lineage>
</organism>
<dbReference type="PANTHER" id="PTHR45690">
    <property type="entry name" value="NACHT, LRR AND PYD DOMAINS-CONTAINING PROTEIN 12"/>
    <property type="match status" value="1"/>
</dbReference>
<feature type="compositionally biased region" description="Low complexity" evidence="4">
    <location>
        <begin position="121"/>
        <end position="135"/>
    </location>
</feature>
<feature type="compositionally biased region" description="Polar residues" evidence="4">
    <location>
        <begin position="303"/>
        <end position="314"/>
    </location>
</feature>
<feature type="region of interest" description="Disordered" evidence="4">
    <location>
        <begin position="903"/>
        <end position="924"/>
    </location>
</feature>
<feature type="region of interest" description="Disordered" evidence="4">
    <location>
        <begin position="251"/>
        <end position="386"/>
    </location>
</feature>
<sequence length="1209" mass="132325">MEDIHGVQVDWLYHSNRDRQHRLNAPTGPNLPKDVPPFPSHTVQNGHVHQNAVATPSAPQVTPPRPIPIHFNTAPVISPQPSPNLSKTPPKRPGLLSRSSGERLAPQVSPDPGSKSNPRRNSWISNISSKFSSQSPQQTGTAQTNGAPPPQSGKPNSIGPAKAQVGLSTEEIEPYVPQQPRSGNPGFFSNALRRLSSNTNIGPGKSALNGSVCPRRVLNVDKNRPRCLLPELDQAKLRRVAFCVDVEIAGGPRYKDEPDAGEQRRKTKEKKLKEKGEGEALKHPQELAQEKEKNGIIEINDENVGTSETSNPEGSVNEEEKKESSRKKEKKKRSEEERKERKEQKRRKAEESGQIPVQITRDAESSGRSTPAGGAVAPPRPIDRPTIDPLRIYRRCCQLRETPVLKRISDQLQNKVACPVSTPGVVSILDLTGSRLQFADMMTLSDWLAIVPVKKLILEDSDLTDEGIRVILAGLLASRSLDRPVQRPVALNNDLSASQDERAGVIEKLSLKNNSKMTKEGWKHISLFIYMCKSLRALDVSMNHFPVSRTDLEGEVCRPEQCDPAEIFAKAISERLGGNRFEELIMAECSLTSSTIRKIVDGVTISGLNRLGLAGNNIDAQGIEHVIHYLRSGVCQGLDLGGNDMREHIEHIGEAFHSDCPIWALSLADCNLTPVSLKPLFPALLRLKNLRFLDLSHNHDLFSKQPSALGLLRKYLPMLPLLKRIHLMDVSMTPAQAIALAEILPECPWLAHINILENPQLSALASATDEETQEEACALYASLMAAVRVSSSLICVDIDVPTSDNSEVVKALAKQVVAYCLRNMRKAIDLGELGEAAVLAATEGQDTEVDVPDVLLHLVGHEDGHVDASIDEPAPSNDYIVGGTGVVKALSYCLSEKASELRRGSYPTSGNATPSSKAKTDIDAKKAKQMSKNLLDSARKVRSRLQPALVREAKNNDDMAYRRLLFLDNTLQGMIQRFEDEYPECRPTPAFPTPQANAPSTHLSEAASIRTSNSGSLANAGSLTSVDPTSMSTSIGSLHGTDSASDDDHDHDEAERPYLSRHNSDVSIAARALSIEEAQVHRMGQKVKRELLSPSGGRADNGWKTSTGQDLSAGQTLDENGESEHLKLLRSRLEELQGEELRSCVVERGWEETAEYAIGKARDGGEIDTEGFRGEQEKIKKEIRESEKVMDGGEVKKTETAEKSADGSE</sequence>
<feature type="compositionally biased region" description="Polar residues" evidence="4">
    <location>
        <begin position="994"/>
        <end position="1036"/>
    </location>
</feature>
<evidence type="ECO:0000256" key="2">
    <source>
        <dbReference type="ARBA" id="ARBA00022490"/>
    </source>
</evidence>
<dbReference type="Gene3D" id="3.80.10.10">
    <property type="entry name" value="Ribonuclease Inhibitor"/>
    <property type="match status" value="2"/>
</dbReference>
<feature type="region of interest" description="Disordered" evidence="4">
    <location>
        <begin position="1092"/>
        <end position="1120"/>
    </location>
</feature>
<evidence type="ECO:0008006" key="8">
    <source>
        <dbReference type="Google" id="ProtNLM"/>
    </source>
</evidence>
<feature type="compositionally biased region" description="Basic and acidic residues" evidence="4">
    <location>
        <begin position="332"/>
        <end position="351"/>
    </location>
</feature>
<dbReference type="Proteomes" id="UP000433883">
    <property type="component" value="Unassembled WGS sequence"/>
</dbReference>
<evidence type="ECO:0000256" key="3">
    <source>
        <dbReference type="ARBA" id="ARBA00022737"/>
    </source>
</evidence>
<comment type="subcellular location">
    <subcellularLocation>
        <location evidence="1">Cytoplasm</location>
    </subcellularLocation>
</comment>
<evidence type="ECO:0000313" key="6">
    <source>
        <dbReference type="EMBL" id="KAE9977956.1"/>
    </source>
</evidence>
<proteinExistence type="predicted"/>
<evidence type="ECO:0000313" key="7">
    <source>
        <dbReference type="Proteomes" id="UP000447873"/>
    </source>
</evidence>
<dbReference type="InterPro" id="IPR032675">
    <property type="entry name" value="LRR_dom_sf"/>
</dbReference>
<keyword evidence="3" id="KW-0677">Repeat</keyword>
<dbReference type="GO" id="GO:0005737">
    <property type="term" value="C:cytoplasm"/>
    <property type="evidence" value="ECO:0007669"/>
    <property type="project" value="UniProtKB-SubCell"/>
</dbReference>
<feature type="compositionally biased region" description="Basic and acidic residues" evidence="4">
    <location>
        <begin position="1046"/>
        <end position="1063"/>
    </location>
</feature>
<dbReference type="SUPFAM" id="SSF52047">
    <property type="entry name" value="RNI-like"/>
    <property type="match status" value="1"/>
</dbReference>
<feature type="region of interest" description="Disordered" evidence="4">
    <location>
        <begin position="20"/>
        <end position="161"/>
    </location>
</feature>
<protein>
    <recommendedName>
        <fullName evidence="8">RNI-like protein</fullName>
    </recommendedName>
</protein>
<evidence type="ECO:0000256" key="4">
    <source>
        <dbReference type="SAM" id="MobiDB-lite"/>
    </source>
</evidence>
<accession>A0A8H3UWN8</accession>